<dbReference type="InParanoid" id="A0A3Q7G3W2"/>
<accession>A0A3Q7G3W2</accession>
<reference evidence="1" key="2">
    <citation type="submission" date="2019-01" db="UniProtKB">
        <authorList>
            <consortium name="EnsemblPlants"/>
        </authorList>
    </citation>
    <scope>IDENTIFICATION</scope>
    <source>
        <strain evidence="1">cv. Heinz 1706</strain>
    </source>
</reference>
<reference evidence="1" key="1">
    <citation type="journal article" date="2012" name="Nature">
        <title>The tomato genome sequence provides insights into fleshy fruit evolution.</title>
        <authorList>
            <consortium name="Tomato Genome Consortium"/>
        </authorList>
    </citation>
    <scope>NUCLEOTIDE SEQUENCE [LARGE SCALE GENOMIC DNA]</scope>
    <source>
        <strain evidence="1">cv. Heinz 1706</strain>
    </source>
</reference>
<dbReference type="EnsemblPlants" id="Solyc03g025923.1.1">
    <property type="protein sequence ID" value="Solyc03g025923.1.1"/>
    <property type="gene ID" value="Solyc03g025923.1"/>
</dbReference>
<dbReference type="Gramene" id="Solyc03g025923.1.1">
    <property type="protein sequence ID" value="Solyc03g025923.1.1"/>
    <property type="gene ID" value="Solyc03g025923.1"/>
</dbReference>
<dbReference type="Proteomes" id="UP000004994">
    <property type="component" value="Chromosome 3"/>
</dbReference>
<evidence type="ECO:0000313" key="1">
    <source>
        <dbReference type="EnsemblPlants" id="Solyc03g025923.1.1"/>
    </source>
</evidence>
<protein>
    <submittedName>
        <fullName evidence="1">Uncharacterized protein</fullName>
    </submittedName>
</protein>
<proteinExistence type="predicted"/>
<sequence>MRIHSSSSPSTSMAVKLWQNMEVSITALSSTTYITFHYVVLEISGSADHGHHQRFRGNIRHAKGIDGSDSEKMAIKAQSIQNY</sequence>
<name>A0A3Q7G3W2_SOLLC</name>
<organism evidence="1">
    <name type="scientific">Solanum lycopersicum</name>
    <name type="common">Tomato</name>
    <name type="synonym">Lycopersicon esculentum</name>
    <dbReference type="NCBI Taxonomy" id="4081"/>
    <lineage>
        <taxon>Eukaryota</taxon>
        <taxon>Viridiplantae</taxon>
        <taxon>Streptophyta</taxon>
        <taxon>Embryophyta</taxon>
        <taxon>Tracheophyta</taxon>
        <taxon>Spermatophyta</taxon>
        <taxon>Magnoliopsida</taxon>
        <taxon>eudicotyledons</taxon>
        <taxon>Gunneridae</taxon>
        <taxon>Pentapetalae</taxon>
        <taxon>asterids</taxon>
        <taxon>lamiids</taxon>
        <taxon>Solanales</taxon>
        <taxon>Solanaceae</taxon>
        <taxon>Solanoideae</taxon>
        <taxon>Solaneae</taxon>
        <taxon>Solanum</taxon>
        <taxon>Solanum subgen. Lycopersicon</taxon>
    </lineage>
</organism>
<keyword evidence="2" id="KW-1185">Reference proteome</keyword>
<dbReference type="AlphaFoldDB" id="A0A3Q7G3W2"/>
<evidence type="ECO:0000313" key="2">
    <source>
        <dbReference type="Proteomes" id="UP000004994"/>
    </source>
</evidence>